<dbReference type="PANTHER" id="PTHR31441:SF2">
    <property type="entry name" value="FOLLICULIN"/>
    <property type="match status" value="1"/>
</dbReference>
<feature type="compositionally biased region" description="Basic residues" evidence="1">
    <location>
        <begin position="204"/>
        <end position="213"/>
    </location>
</feature>
<dbReference type="PROSITE" id="PS51834">
    <property type="entry name" value="DENN_FLCN_SMCR8"/>
    <property type="match status" value="1"/>
</dbReference>
<name>A0A1L7WXH5_9HELO</name>
<dbReference type="STRING" id="576137.A0A1L7WXH5"/>
<evidence type="ECO:0000313" key="3">
    <source>
        <dbReference type="EMBL" id="CZR57477.1"/>
    </source>
</evidence>
<proteinExistence type="predicted"/>
<feature type="compositionally biased region" description="Low complexity" evidence="1">
    <location>
        <begin position="187"/>
        <end position="202"/>
    </location>
</feature>
<feature type="compositionally biased region" description="Low complexity" evidence="1">
    <location>
        <begin position="386"/>
        <end position="398"/>
    </location>
</feature>
<dbReference type="GO" id="GO:1904263">
    <property type="term" value="P:positive regulation of TORC1 signaling"/>
    <property type="evidence" value="ECO:0007669"/>
    <property type="project" value="TreeGrafter"/>
</dbReference>
<feature type="region of interest" description="Disordered" evidence="1">
    <location>
        <begin position="370"/>
        <end position="403"/>
    </location>
</feature>
<dbReference type="PANTHER" id="PTHR31441">
    <property type="entry name" value="FOLLICULIN FAMILY MEMBER"/>
    <property type="match status" value="1"/>
</dbReference>
<dbReference type="OrthoDB" id="5599713at2759"/>
<feature type="compositionally biased region" description="Low complexity" evidence="1">
    <location>
        <begin position="40"/>
        <end position="50"/>
    </location>
</feature>
<evidence type="ECO:0000259" key="2">
    <source>
        <dbReference type="PROSITE" id="PS51834"/>
    </source>
</evidence>
<dbReference type="AlphaFoldDB" id="A0A1L7WXH5"/>
<feature type="compositionally biased region" description="Polar residues" evidence="1">
    <location>
        <begin position="77"/>
        <end position="94"/>
    </location>
</feature>
<dbReference type="EMBL" id="FJOG01000010">
    <property type="protein sequence ID" value="CZR57477.1"/>
    <property type="molecule type" value="Genomic_DNA"/>
</dbReference>
<feature type="region of interest" description="Disordered" evidence="1">
    <location>
        <begin position="146"/>
        <end position="214"/>
    </location>
</feature>
<dbReference type="InterPro" id="IPR021713">
    <property type="entry name" value="Folliculin"/>
</dbReference>
<evidence type="ECO:0000313" key="4">
    <source>
        <dbReference type="Proteomes" id="UP000184330"/>
    </source>
</evidence>
<dbReference type="GO" id="GO:0005829">
    <property type="term" value="C:cytosol"/>
    <property type="evidence" value="ECO:0007669"/>
    <property type="project" value="TreeGrafter"/>
</dbReference>
<feature type="domain" description="UDENN FLCN/SMCR8-type" evidence="2">
    <location>
        <begin position="219"/>
        <end position="452"/>
    </location>
</feature>
<evidence type="ECO:0000256" key="1">
    <source>
        <dbReference type="SAM" id="MobiDB-lite"/>
    </source>
</evidence>
<dbReference type="InterPro" id="IPR037520">
    <property type="entry name" value="Folliculin/SMCR8_longin"/>
</dbReference>
<gene>
    <name evidence="3" type="ORF">PAC_07366</name>
</gene>
<dbReference type="InterPro" id="IPR037521">
    <property type="entry name" value="FLCN/SMCR8_DENN"/>
</dbReference>
<organism evidence="3 4">
    <name type="scientific">Phialocephala subalpina</name>
    <dbReference type="NCBI Taxonomy" id="576137"/>
    <lineage>
        <taxon>Eukaryota</taxon>
        <taxon>Fungi</taxon>
        <taxon>Dikarya</taxon>
        <taxon>Ascomycota</taxon>
        <taxon>Pezizomycotina</taxon>
        <taxon>Leotiomycetes</taxon>
        <taxon>Helotiales</taxon>
        <taxon>Mollisiaceae</taxon>
        <taxon>Phialocephala</taxon>
        <taxon>Phialocephala fortinii species complex</taxon>
    </lineage>
</organism>
<dbReference type="Proteomes" id="UP000184330">
    <property type="component" value="Unassembled WGS sequence"/>
</dbReference>
<dbReference type="Pfam" id="PF11704">
    <property type="entry name" value="Folliculin"/>
    <property type="match status" value="1"/>
</dbReference>
<reference evidence="3 4" key="1">
    <citation type="submission" date="2016-03" db="EMBL/GenBank/DDBJ databases">
        <authorList>
            <person name="Ploux O."/>
        </authorList>
    </citation>
    <scope>NUCLEOTIDE SEQUENCE [LARGE SCALE GENOMIC DNA]</scope>
    <source>
        <strain evidence="3 4">UAMH 11012</strain>
    </source>
</reference>
<keyword evidence="4" id="KW-1185">Reference proteome</keyword>
<sequence>MSSILCLAHFCEKHGPTPLMVTEALPAGCTSCFEDESLSTRRPSTSSRSLNPADGLAGITRGASRTNSISSERENGTRPSLQNATSLSQASSFAIETPPESPRVSALQNAQFGSLGSRRDSSFRKTYDEDLQKRAIPCDNCALTLPPKNTTKEDSSPTHSEINGPILRTRRIYERISVTVEHPSPPKSECSSSSESDNAVSSKPTHRRTRSRTLIRVGTSSSNCSFKSTDSHEHYVDYTSTHEPLHSSSFSILRQACLRTLSCETLPPSTIQPNSSPTSPFLNSSFANSSMSIPTGGPIFFGDPLAGYTTAYVFRIPDPAARGRRRVYALMAISTHRERAAMQTFSLLSAAFREIAAWIQGLAEAEFERTESMNSPKLGGSEERMNGGSSNNSTPTSSFLTGRNRGYDGYGGQRMVTKARGLAEIVGLPDFFIELHARFVRLLVQLGLQLGV</sequence>
<dbReference type="GO" id="GO:0005096">
    <property type="term" value="F:GTPase activator activity"/>
    <property type="evidence" value="ECO:0007669"/>
    <property type="project" value="InterPro"/>
</dbReference>
<feature type="region of interest" description="Disordered" evidence="1">
    <location>
        <begin position="37"/>
        <end position="121"/>
    </location>
</feature>
<accession>A0A1L7WXH5</accession>
<protein>
    <recommendedName>
        <fullName evidence="2">UDENN FLCN/SMCR8-type domain-containing protein</fullName>
    </recommendedName>
</protein>